<evidence type="ECO:0000313" key="8">
    <source>
        <dbReference type="Proteomes" id="UP000596742"/>
    </source>
</evidence>
<reference evidence="7" key="1">
    <citation type="submission" date="2018-11" db="EMBL/GenBank/DDBJ databases">
        <authorList>
            <person name="Alioto T."/>
            <person name="Alioto T."/>
        </authorList>
    </citation>
    <scope>NUCLEOTIDE SEQUENCE</scope>
</reference>
<evidence type="ECO:0000259" key="5">
    <source>
        <dbReference type="Pfam" id="PF18738"/>
    </source>
</evidence>
<keyword evidence="4" id="KW-0175">Coiled coil</keyword>
<dbReference type="Pfam" id="PF20720">
    <property type="entry name" value="nSTAND3"/>
    <property type="match status" value="1"/>
</dbReference>
<evidence type="ECO:0000256" key="3">
    <source>
        <dbReference type="PROSITE-ProRule" id="PRU00023"/>
    </source>
</evidence>
<dbReference type="Pfam" id="PF13637">
    <property type="entry name" value="Ank_4"/>
    <property type="match status" value="1"/>
</dbReference>
<dbReference type="InterPro" id="IPR036770">
    <property type="entry name" value="Ankyrin_rpt-contain_sf"/>
</dbReference>
<keyword evidence="8" id="KW-1185">Reference proteome</keyword>
<dbReference type="SMART" id="SM00248">
    <property type="entry name" value="ANK"/>
    <property type="match status" value="5"/>
</dbReference>
<dbReference type="InterPro" id="IPR027417">
    <property type="entry name" value="P-loop_NTPase"/>
</dbReference>
<dbReference type="InterPro" id="IPR002110">
    <property type="entry name" value="Ankyrin_rpt"/>
</dbReference>
<organism evidence="7 8">
    <name type="scientific">Mytilus galloprovincialis</name>
    <name type="common">Mediterranean mussel</name>
    <dbReference type="NCBI Taxonomy" id="29158"/>
    <lineage>
        <taxon>Eukaryota</taxon>
        <taxon>Metazoa</taxon>
        <taxon>Spiralia</taxon>
        <taxon>Lophotrochozoa</taxon>
        <taxon>Mollusca</taxon>
        <taxon>Bivalvia</taxon>
        <taxon>Autobranchia</taxon>
        <taxon>Pteriomorphia</taxon>
        <taxon>Mytilida</taxon>
        <taxon>Mytiloidea</taxon>
        <taxon>Mytilidae</taxon>
        <taxon>Mytilinae</taxon>
        <taxon>Mytilus</taxon>
    </lineage>
</organism>
<feature type="coiled-coil region" evidence="4">
    <location>
        <begin position="194"/>
        <end position="221"/>
    </location>
</feature>
<dbReference type="PANTHER" id="PTHR24123">
    <property type="entry name" value="ANKYRIN REPEAT-CONTAINING"/>
    <property type="match status" value="1"/>
</dbReference>
<gene>
    <name evidence="7" type="ORF">MGAL_10B025470</name>
</gene>
<evidence type="ECO:0000259" key="6">
    <source>
        <dbReference type="Pfam" id="PF20720"/>
    </source>
</evidence>
<comment type="caution">
    <text evidence="7">The sequence shown here is derived from an EMBL/GenBank/DDBJ whole genome shotgun (WGS) entry which is preliminary data.</text>
</comment>
<evidence type="ECO:0000313" key="7">
    <source>
        <dbReference type="EMBL" id="VDI11424.1"/>
    </source>
</evidence>
<dbReference type="Proteomes" id="UP000596742">
    <property type="component" value="Unassembled WGS sequence"/>
</dbReference>
<dbReference type="InterPro" id="IPR041249">
    <property type="entry name" value="HEPN_DZIP3"/>
</dbReference>
<dbReference type="Pfam" id="PF18738">
    <property type="entry name" value="HEPN_DZIP3"/>
    <property type="match status" value="1"/>
</dbReference>
<dbReference type="PANTHER" id="PTHR24123:SF33">
    <property type="entry name" value="PROTEIN HOS4"/>
    <property type="match status" value="1"/>
</dbReference>
<dbReference type="SUPFAM" id="SSF52540">
    <property type="entry name" value="P-loop containing nucleoside triphosphate hydrolases"/>
    <property type="match status" value="1"/>
</dbReference>
<evidence type="ECO:0000256" key="4">
    <source>
        <dbReference type="SAM" id="Coils"/>
    </source>
</evidence>
<evidence type="ECO:0000256" key="2">
    <source>
        <dbReference type="ARBA" id="ARBA00023043"/>
    </source>
</evidence>
<protein>
    <recommendedName>
        <fullName evidence="9">DZIP3-like HEPN domain-containing protein</fullName>
    </recommendedName>
</protein>
<dbReference type="InterPro" id="IPR049050">
    <property type="entry name" value="nSTAND3"/>
</dbReference>
<proteinExistence type="predicted"/>
<accession>A0A8B6CZA7</accession>
<feature type="domain" description="DZIP3-like HEPN" evidence="5">
    <location>
        <begin position="57"/>
        <end position="192"/>
    </location>
</feature>
<keyword evidence="1" id="KW-0677">Repeat</keyword>
<sequence>MSSISQLTEEEKNFARFFLLNFKVSPDIARRFFDGVFPPTHLPQIINRCMHAIINLNKKKRINAAQLVILRAIPGTVWPSYLPPMSVGTKATSSKDFDLTMMICLLRNLGGLTTPSAGWDQLPHPSDTLPGAHLATLKWYRNQMAHTTLTSMDNNEFTDKWTLVEKALTSLNNGQIPHEVTEIMNYDLDGEQAKLLANAELEQLKKEYMDCEKEKEQIESDFSYYKKQHLPKNIADANTTLVETWLNDDKSFYETKASELVYNKVKDCSCTLVTSNSGFGKTAIIRHIALKLKSEGFEIVPVESPEDIIKYKLNKKQVFLIDDVLGKYDLSPTLLEKWERINEKLISCLETELGLNKILCTLRLQIASHTRFKNASTILNKEVVDLESESNALSKEEKQNILTKHLKINNLEKEITTEEVEIICEMGHAFPLLCKLVATDEERFTNRIVFFRQPLSLLRNELDRISIENKKLYCILVICMLHNGSFPIKIFDIGSDENDEKIYRIMQACGLQINMPKNELEDSAFSAIGSYFTMDSYNFQFIHDALEEMIGCHFYTFDPRVLFLDCDISFIRDRVRVDSNENINENNDQNIVIIREDELNEDRFTPLYTRMWTELNNGRFSSLLMSHLFKNRSFVRIFGTHFENNQSILGLEKTFLTTKSSEQKKISKQSVLEFLSKVKSSDELQDKKGAISRVIEAVLSFRSTLMYWIVAFGCNELFQYVWHKMTTLDRYWILGNDFIFIPTVKSFFPLAVLGGNLDIVTELISTGADVNCLSEFLETPLDIAVNSCRYDMVHLLVKNRANVNLRRWCTMNIPIAITSKKQECINLILEYDLNHTVLHEAILHKDLDNFRSKIRSENIDSKTMSGWTVLHYAVLLNDLEAVKVLFHEELPQNVDSQSDQRELLCRKLTPNIGIVDNYGLTAVHLAVINNNIEILSVLLSNTDEVKVRDVFDKTPLHYITSENATKSLLMHCSRNQSIQNSEMGREYEKTQMSAFKVMCFNITLNTSFRTVCRNSLNMPDKQGNTPLHSVINRCLSKEEKSNCIESLLENGANPYLFNDSHTSALELFESSRDTIKYINNSAKYKQSIEYTYKRITFYEVTFSRIPTNTFNGFCFSE</sequence>
<feature type="domain" description="Novel STAND NTPase 3" evidence="6">
    <location>
        <begin position="252"/>
        <end position="407"/>
    </location>
</feature>
<dbReference type="EMBL" id="UYJE01002513">
    <property type="protein sequence ID" value="VDI11424.1"/>
    <property type="molecule type" value="Genomic_DNA"/>
</dbReference>
<dbReference type="AlphaFoldDB" id="A0A8B6CZA7"/>
<keyword evidence="2 3" id="KW-0040">ANK repeat</keyword>
<feature type="repeat" description="ANK" evidence="3">
    <location>
        <begin position="918"/>
        <end position="950"/>
    </location>
</feature>
<dbReference type="Gene3D" id="1.25.40.20">
    <property type="entry name" value="Ankyrin repeat-containing domain"/>
    <property type="match status" value="2"/>
</dbReference>
<name>A0A8B6CZA7_MYTGA</name>
<dbReference type="SUPFAM" id="SSF48403">
    <property type="entry name" value="Ankyrin repeat"/>
    <property type="match status" value="2"/>
</dbReference>
<dbReference type="InterPro" id="IPR051165">
    <property type="entry name" value="Multifunctional_ANK_Repeat"/>
</dbReference>
<dbReference type="Pfam" id="PF12796">
    <property type="entry name" value="Ank_2"/>
    <property type="match status" value="2"/>
</dbReference>
<evidence type="ECO:0008006" key="9">
    <source>
        <dbReference type="Google" id="ProtNLM"/>
    </source>
</evidence>
<dbReference type="PROSITE" id="PS50088">
    <property type="entry name" value="ANK_REPEAT"/>
    <property type="match status" value="1"/>
</dbReference>
<dbReference type="PROSITE" id="PS50297">
    <property type="entry name" value="ANK_REP_REGION"/>
    <property type="match status" value="1"/>
</dbReference>
<evidence type="ECO:0000256" key="1">
    <source>
        <dbReference type="ARBA" id="ARBA00022737"/>
    </source>
</evidence>
<dbReference type="OrthoDB" id="6122878at2759"/>